<evidence type="ECO:0000313" key="6">
    <source>
        <dbReference type="Proteomes" id="UP000250550"/>
    </source>
</evidence>
<keyword evidence="1" id="KW-0175">Coiled coil</keyword>
<dbReference type="EMBL" id="QVEW01000011">
    <property type="protein sequence ID" value="RGB96092.1"/>
    <property type="molecule type" value="Genomic_DNA"/>
</dbReference>
<gene>
    <name evidence="3" type="ORF">C4N21_06880</name>
    <name evidence="5" type="ORF">DWZ04_10465</name>
    <name evidence="4" type="ORF">DWZ25_08450</name>
</gene>
<dbReference type="GeneID" id="75067028"/>
<reference evidence="7 8" key="2">
    <citation type="submission" date="2018-08" db="EMBL/GenBank/DDBJ databases">
        <title>A genome reference for cultivated species of the human gut microbiota.</title>
        <authorList>
            <person name="Zou Y."/>
            <person name="Xue W."/>
            <person name="Luo G."/>
        </authorList>
    </citation>
    <scope>NUCLEOTIDE SEQUENCE [LARGE SCALE GENOMIC DNA]</scope>
    <source>
        <strain evidence="5 8">AF29-11BH</strain>
        <strain evidence="4 7">AF31-14AC</strain>
    </source>
</reference>
<accession>A0A329UTM2</accession>
<evidence type="ECO:0000256" key="1">
    <source>
        <dbReference type="SAM" id="Coils"/>
    </source>
</evidence>
<feature type="transmembrane region" description="Helical" evidence="2">
    <location>
        <begin position="6"/>
        <end position="27"/>
    </location>
</feature>
<evidence type="ECO:0008006" key="9">
    <source>
        <dbReference type="Google" id="ProtNLM"/>
    </source>
</evidence>
<proteinExistence type="predicted"/>
<feature type="transmembrane region" description="Helical" evidence="2">
    <location>
        <begin position="155"/>
        <end position="179"/>
    </location>
</feature>
<keyword evidence="2" id="KW-0812">Transmembrane</keyword>
<feature type="coiled-coil region" evidence="1">
    <location>
        <begin position="456"/>
        <end position="527"/>
    </location>
</feature>
<dbReference type="SUPFAM" id="SSF69989">
    <property type="entry name" value="C-terminal domain of PLC-beta"/>
    <property type="match status" value="1"/>
</dbReference>
<comment type="caution">
    <text evidence="3">The sequence shown here is derived from an EMBL/GenBank/DDBJ whole genome shotgun (WGS) entry which is preliminary data.</text>
</comment>
<dbReference type="Proteomes" id="UP000260782">
    <property type="component" value="Unassembled WGS sequence"/>
</dbReference>
<keyword evidence="2" id="KW-0472">Membrane</keyword>
<feature type="transmembrane region" description="Helical" evidence="2">
    <location>
        <begin position="124"/>
        <end position="143"/>
    </location>
</feature>
<evidence type="ECO:0000313" key="3">
    <source>
        <dbReference type="EMBL" id="RAW65428.1"/>
    </source>
</evidence>
<name>A0A329UTM2_9FIRM</name>
<dbReference type="RefSeq" id="WP_005920613.1">
    <property type="nucleotide sequence ID" value="NZ_CABKNH010000022.1"/>
</dbReference>
<dbReference type="Proteomes" id="UP000260783">
    <property type="component" value="Unassembled WGS sequence"/>
</dbReference>
<sequence>MSLNLLVSIIIYALMAFFVGCGFYHIVNLSKYQKDFALIGKRIKTDAQAVIDLQEYLDGTTSEQNKLFQSDKLNAKLEEYRAAYQRTKSTSFAAPFVDITDFFNGEFLDELGHTGFCELVPGTMTGLGILGTFVGLVLGVGGFDTSTTDAVMVSITHLLGGMSTAFLTSIVGVLLSLAFSHIYKKYVDSTNQSLEDFVTAFHDKNLDGSSSNAENQLLGYQQQQTELMKNFATVVSEAVSTSIANTMRTELVPIFDEMKSTVKEFSEIASQQQKDGLNQVVQEFIRCMNESLRGQFDELAATIQKTCEWQKASTEQMQKIVDSICDTSNEIEKVNAVSHQTVEEMNGFVTLLKEYQEKLHSEAELIQQQIANSNEISERQANYLDKLVESESRVADLADNVKKEADAAQQAVDMLSDHCKDQISGIVDAAKQDMDALAASTKVLTEASHSQMETLAQTAESEMQLLSNTAAQLSEENHKQLMELTKASSEQMSVISEAANNVMQNSKQQIEEAIKATQAQSDALMQATNDFSDFVQQEHKKLVEAVDKEVSGLSNFAGQTTSEIQSATAGMENAAKLLDKNLDDVLDRTFTSFDSSLTDISQHLSGTIADVRDTTEALPHVIRESTKQYEAVLAKLTSQTQSYLDAMEKLTALVEQKAPAVANEEGNRQ</sequence>
<evidence type="ECO:0000313" key="7">
    <source>
        <dbReference type="Proteomes" id="UP000260782"/>
    </source>
</evidence>
<protein>
    <recommendedName>
        <fullName evidence="9">MotA/TolQ/ExbB proton channel domain-containing protein</fullName>
    </recommendedName>
</protein>
<dbReference type="EMBL" id="QVES01000008">
    <property type="protein sequence ID" value="RGB85525.1"/>
    <property type="molecule type" value="Genomic_DNA"/>
</dbReference>
<evidence type="ECO:0000313" key="4">
    <source>
        <dbReference type="EMBL" id="RGB85525.1"/>
    </source>
</evidence>
<reference evidence="3 6" key="1">
    <citation type="submission" date="2018-02" db="EMBL/GenBank/DDBJ databases">
        <title>Complete genome sequencing of Faecalibacterium prausnitzii strains isolated from the human gut.</title>
        <authorList>
            <person name="Fitzgerald B.C."/>
            <person name="Shkoporov A.N."/>
            <person name="Ross P.R."/>
            <person name="Hill C."/>
        </authorList>
    </citation>
    <scope>NUCLEOTIDE SEQUENCE [LARGE SCALE GENOMIC DNA]</scope>
    <source>
        <strain evidence="3 6">APC924/119</strain>
    </source>
</reference>
<dbReference type="EMBL" id="PRLF01000007">
    <property type="protein sequence ID" value="RAW65428.1"/>
    <property type="molecule type" value="Genomic_DNA"/>
</dbReference>
<keyword evidence="2" id="KW-1133">Transmembrane helix</keyword>
<organism evidence="3 6">
    <name type="scientific">Faecalibacterium prausnitzii</name>
    <dbReference type="NCBI Taxonomy" id="853"/>
    <lineage>
        <taxon>Bacteria</taxon>
        <taxon>Bacillati</taxon>
        <taxon>Bacillota</taxon>
        <taxon>Clostridia</taxon>
        <taxon>Eubacteriales</taxon>
        <taxon>Oscillospiraceae</taxon>
        <taxon>Faecalibacterium</taxon>
    </lineage>
</organism>
<evidence type="ECO:0000256" key="2">
    <source>
        <dbReference type="SAM" id="Phobius"/>
    </source>
</evidence>
<evidence type="ECO:0000313" key="8">
    <source>
        <dbReference type="Proteomes" id="UP000260783"/>
    </source>
</evidence>
<dbReference type="Proteomes" id="UP000250550">
    <property type="component" value="Unassembled WGS sequence"/>
</dbReference>
<evidence type="ECO:0000313" key="5">
    <source>
        <dbReference type="EMBL" id="RGB96092.1"/>
    </source>
</evidence>
<dbReference type="AlphaFoldDB" id="A0A329UTM2"/>